<dbReference type="InterPro" id="IPR036186">
    <property type="entry name" value="Serpin_sf"/>
</dbReference>
<protein>
    <submittedName>
        <fullName evidence="4">SERPIN domain-containing protein</fullName>
    </submittedName>
</protein>
<dbReference type="Gene3D" id="2.30.39.10">
    <property type="entry name" value="Alpha-1-antitrypsin, domain 1"/>
    <property type="match status" value="2"/>
</dbReference>
<name>A0A183IYS9_9BILA</name>
<feature type="domain" description="Serpin" evidence="3">
    <location>
        <begin position="13"/>
        <end position="385"/>
    </location>
</feature>
<dbReference type="PANTHER" id="PTHR11461:SF211">
    <property type="entry name" value="GH10112P-RELATED"/>
    <property type="match status" value="1"/>
</dbReference>
<dbReference type="Gene3D" id="3.30.497.10">
    <property type="entry name" value="Antithrombin, subunit I, domain 2"/>
    <property type="match status" value="2"/>
</dbReference>
<organism evidence="4">
    <name type="scientific">Soboliphyme baturini</name>
    <dbReference type="NCBI Taxonomy" id="241478"/>
    <lineage>
        <taxon>Eukaryota</taxon>
        <taxon>Metazoa</taxon>
        <taxon>Ecdysozoa</taxon>
        <taxon>Nematoda</taxon>
        <taxon>Enoplea</taxon>
        <taxon>Dorylaimia</taxon>
        <taxon>Dioctophymatida</taxon>
        <taxon>Dioctophymatoidea</taxon>
        <taxon>Soboliphymatidae</taxon>
        <taxon>Soboliphyme</taxon>
    </lineage>
</organism>
<dbReference type="PROSITE" id="PS00284">
    <property type="entry name" value="SERPIN"/>
    <property type="match status" value="1"/>
</dbReference>
<dbReference type="AlphaFoldDB" id="A0A183IYS9"/>
<dbReference type="InterPro" id="IPR042178">
    <property type="entry name" value="Serpin_sf_1"/>
</dbReference>
<dbReference type="WBParaSite" id="SBAD_0000909701-mRNA-1">
    <property type="protein sequence ID" value="SBAD_0000909701-mRNA-1"/>
    <property type="gene ID" value="SBAD_0000909701"/>
</dbReference>
<dbReference type="CDD" id="cd00172">
    <property type="entry name" value="serpin"/>
    <property type="match status" value="2"/>
</dbReference>
<dbReference type="InterPro" id="IPR023795">
    <property type="entry name" value="Serpin_CS"/>
</dbReference>
<dbReference type="SUPFAM" id="SSF56574">
    <property type="entry name" value="Serpins"/>
    <property type="match status" value="2"/>
</dbReference>
<evidence type="ECO:0000256" key="2">
    <source>
        <dbReference type="RuleBase" id="RU000411"/>
    </source>
</evidence>
<dbReference type="SMART" id="SM00093">
    <property type="entry name" value="SERPIN"/>
    <property type="match status" value="2"/>
</dbReference>
<evidence type="ECO:0000256" key="1">
    <source>
        <dbReference type="ARBA" id="ARBA00009500"/>
    </source>
</evidence>
<dbReference type="GO" id="GO:0004867">
    <property type="term" value="F:serine-type endopeptidase inhibitor activity"/>
    <property type="evidence" value="ECO:0007669"/>
    <property type="project" value="InterPro"/>
</dbReference>
<proteinExistence type="inferred from homology"/>
<dbReference type="InterPro" id="IPR042185">
    <property type="entry name" value="Serpin_sf_2"/>
</dbReference>
<dbReference type="GO" id="GO:0005615">
    <property type="term" value="C:extracellular space"/>
    <property type="evidence" value="ECO:0007669"/>
    <property type="project" value="InterPro"/>
</dbReference>
<reference evidence="4" key="1">
    <citation type="submission" date="2016-06" db="UniProtKB">
        <authorList>
            <consortium name="WormBaseParasite"/>
        </authorList>
    </citation>
    <scope>IDENTIFICATION</scope>
</reference>
<evidence type="ECO:0000259" key="3">
    <source>
        <dbReference type="SMART" id="SM00093"/>
    </source>
</evidence>
<dbReference type="Pfam" id="PF00079">
    <property type="entry name" value="Serpin"/>
    <property type="match status" value="2"/>
</dbReference>
<dbReference type="PANTHER" id="PTHR11461">
    <property type="entry name" value="SERINE PROTEASE INHIBITOR, SERPIN"/>
    <property type="match status" value="1"/>
</dbReference>
<comment type="similarity">
    <text evidence="1 2">Belongs to the serpin family.</text>
</comment>
<feature type="domain" description="Serpin" evidence="3">
    <location>
        <begin position="391"/>
        <end position="748"/>
    </location>
</feature>
<dbReference type="InterPro" id="IPR023796">
    <property type="entry name" value="Serpin_dom"/>
</dbReference>
<dbReference type="InterPro" id="IPR000215">
    <property type="entry name" value="Serpin_fam"/>
</dbReference>
<sequence>MISLENAFTDFMVHLYQNVAPGKESVCISPVSITIALAALFYGSSGHTKQQLKDVVFRSFSSDHEMPLFAAELLLPFSTEVNGKNNLVTASHLYCHDEIDVSDSYREVLVRNFDASVVTVTFSNAGAAIPEINDWVAKVTHGKIEHIIAENSVDALASLMITNVVHYKNRWEKKFSPSLTRNGYFHVSADRKVSVKMMSKVTELPFAENEECKVLALPCDDDGNLTVYMFLPKERFGLSRFEQTLTTEKLLDLVSALKPNTVQVQIPKFAIKSTLNLDNSLKQLGLGNIFSADANFSGISHTDHLRVSSFLHATFVELDQVDCVKVIYMTCFQVDEEGGEPSASAQFDRKLAMEFPTISQMEFIADHGFLFALRMVDRNTLSTYPLANFSVSLYQHVGTSSESLCLSPLSVSLALAMIFYGSGGNTKSQIRETLIGSASTDEHLSTYMSDVMRTINNTEDNLKLYAVNRLYIDQKYDVLESYKTEVHDKLNSEIVSADFSNPNKAASEINTWVAVATHEKITQLVSADSLGPETRLMIVNAIYFKNKWIKEFSRSSTSKKVFYKSPGHDVKVDMMHKKTYFMYGESSDCQVLEMQYKGRSASMIVLLPNERYGLKKFEQELTAKKLVQLLSSTYHTTVAVQFPKFELRSKFELNQALQRMGITDMFTGDANLSRISGKRDLHVSSGTHEAYIKVDEKGTEAAAVTGFQVRLMAAAVPPREIRFIADHPFMFAIIDKKHKNILFMGRFIG</sequence>
<accession>A0A183IYS9</accession>
<evidence type="ECO:0000313" key="4">
    <source>
        <dbReference type="WBParaSite" id="SBAD_0000909701-mRNA-1"/>
    </source>
</evidence>